<feature type="compositionally biased region" description="Polar residues" evidence="1">
    <location>
        <begin position="22"/>
        <end position="31"/>
    </location>
</feature>
<sequence length="353" mass="39709">MTTAREHVALVITGEGSGGDAANSSQVQPEVTQGDDTDSAYGDEISTYTASVRSSIYDYPERYGRTYHAYQEGRYTLPTDEAELDRLDIHHHLILRAMQNRLYFAPIPADFAGRVLDIATGTGIWPIDFADMHPAATVIGNDLAPTQPTMVPPNVSFYIDDVEDSWNYPEREAFDFIHARFLAGAIADWPKLLQQCYAHTKPGGYVEFQDWNTWLYSQDGTLPVESALDKFHQMGCAGRHAQGYNMRPGPDLEQYLKDAGFVDIEVQKILLPLGPWPKDKFMKEIGIINLVQMEKAVEGICLAVLTRLPPEAGGPWSWEAVQVFLADIRKDMRNTKIHGLYDFFIVHGRRPKI</sequence>
<organism evidence="2 3">
    <name type="scientific">Lithohypha guttulata</name>
    <dbReference type="NCBI Taxonomy" id="1690604"/>
    <lineage>
        <taxon>Eukaryota</taxon>
        <taxon>Fungi</taxon>
        <taxon>Dikarya</taxon>
        <taxon>Ascomycota</taxon>
        <taxon>Pezizomycotina</taxon>
        <taxon>Eurotiomycetes</taxon>
        <taxon>Chaetothyriomycetidae</taxon>
        <taxon>Chaetothyriales</taxon>
        <taxon>Trichomeriaceae</taxon>
        <taxon>Lithohypha</taxon>
    </lineage>
</organism>
<dbReference type="PANTHER" id="PTHR43591:SF10">
    <property type="entry name" value="ABC TRANSMEMBRANE TYPE-1 DOMAIN-CONTAINING PROTEIN-RELATED"/>
    <property type="match status" value="1"/>
</dbReference>
<protein>
    <recommendedName>
        <fullName evidence="4">Methyltransferase</fullName>
    </recommendedName>
</protein>
<feature type="region of interest" description="Disordered" evidence="1">
    <location>
        <begin position="12"/>
        <end position="42"/>
    </location>
</feature>
<evidence type="ECO:0000256" key="1">
    <source>
        <dbReference type="SAM" id="MobiDB-lite"/>
    </source>
</evidence>
<evidence type="ECO:0008006" key="4">
    <source>
        <dbReference type="Google" id="ProtNLM"/>
    </source>
</evidence>
<comment type="caution">
    <text evidence="2">The sequence shown here is derived from an EMBL/GenBank/DDBJ whole genome shotgun (WGS) entry which is preliminary data.</text>
</comment>
<gene>
    <name evidence="2" type="ORF">LTR24_007783</name>
</gene>
<dbReference type="Proteomes" id="UP001345013">
    <property type="component" value="Unassembled WGS sequence"/>
</dbReference>
<proteinExistence type="predicted"/>
<dbReference type="InterPro" id="IPR029063">
    <property type="entry name" value="SAM-dependent_MTases_sf"/>
</dbReference>
<dbReference type="CDD" id="cd02440">
    <property type="entry name" value="AdoMet_MTases"/>
    <property type="match status" value="1"/>
</dbReference>
<accession>A0ABR0K2I3</accession>
<reference evidence="2 3" key="1">
    <citation type="submission" date="2023-08" db="EMBL/GenBank/DDBJ databases">
        <title>Black Yeasts Isolated from many extreme environments.</title>
        <authorList>
            <person name="Coleine C."/>
            <person name="Stajich J.E."/>
            <person name="Selbmann L."/>
        </authorList>
    </citation>
    <scope>NUCLEOTIDE SEQUENCE [LARGE SCALE GENOMIC DNA]</scope>
    <source>
        <strain evidence="2 3">CCFEE 5885</strain>
    </source>
</reference>
<name>A0ABR0K2I3_9EURO</name>
<dbReference type="EMBL" id="JAVRRG010000122">
    <property type="protein sequence ID" value="KAK5083286.1"/>
    <property type="molecule type" value="Genomic_DNA"/>
</dbReference>
<dbReference type="Pfam" id="PF13489">
    <property type="entry name" value="Methyltransf_23"/>
    <property type="match status" value="1"/>
</dbReference>
<evidence type="ECO:0000313" key="3">
    <source>
        <dbReference type="Proteomes" id="UP001345013"/>
    </source>
</evidence>
<evidence type="ECO:0000313" key="2">
    <source>
        <dbReference type="EMBL" id="KAK5083286.1"/>
    </source>
</evidence>
<keyword evidence="3" id="KW-1185">Reference proteome</keyword>
<dbReference type="SUPFAM" id="SSF53335">
    <property type="entry name" value="S-adenosyl-L-methionine-dependent methyltransferases"/>
    <property type="match status" value="1"/>
</dbReference>
<dbReference type="Gene3D" id="3.40.50.150">
    <property type="entry name" value="Vaccinia Virus protein VP39"/>
    <property type="match status" value="1"/>
</dbReference>
<dbReference type="PANTHER" id="PTHR43591">
    <property type="entry name" value="METHYLTRANSFERASE"/>
    <property type="match status" value="1"/>
</dbReference>